<gene>
    <name evidence="1" type="ORF">SAMN04487974_102175</name>
</gene>
<name>A0A1G7TK46_9HYPH</name>
<evidence type="ECO:0000313" key="1">
    <source>
        <dbReference type="EMBL" id="SDG35581.1"/>
    </source>
</evidence>
<dbReference type="RefSeq" id="WP_143009312.1">
    <property type="nucleotide sequence ID" value="NZ_FNCS01000002.1"/>
</dbReference>
<evidence type="ECO:0000313" key="2">
    <source>
        <dbReference type="Proteomes" id="UP000199495"/>
    </source>
</evidence>
<dbReference type="STRING" id="440168.SAMN04487974_102175"/>
<sequence length="59" mass="6467">MKFTPSETTLIELISAMPGRSYCPDADEPLNREAARLLRRLESKALSALSLLTAGFGTR</sequence>
<accession>A0A1G7TK46</accession>
<protein>
    <submittedName>
        <fullName evidence="1">Uncharacterized protein</fullName>
    </submittedName>
</protein>
<reference evidence="1 2" key="1">
    <citation type="submission" date="2016-10" db="EMBL/GenBank/DDBJ databases">
        <authorList>
            <person name="de Groot N.N."/>
        </authorList>
    </citation>
    <scope>NUCLEOTIDE SEQUENCE [LARGE SCALE GENOMIC DNA]</scope>
    <source>
        <strain evidence="1 2">CGMCC 1.10267</strain>
    </source>
</reference>
<proteinExistence type="predicted"/>
<keyword evidence="2" id="KW-1185">Reference proteome</keyword>
<organism evidence="1 2">
    <name type="scientific">Pelagibacterium luteolum</name>
    <dbReference type="NCBI Taxonomy" id="440168"/>
    <lineage>
        <taxon>Bacteria</taxon>
        <taxon>Pseudomonadati</taxon>
        <taxon>Pseudomonadota</taxon>
        <taxon>Alphaproteobacteria</taxon>
        <taxon>Hyphomicrobiales</taxon>
        <taxon>Devosiaceae</taxon>
        <taxon>Pelagibacterium</taxon>
    </lineage>
</organism>
<dbReference type="EMBL" id="FNCS01000002">
    <property type="protein sequence ID" value="SDG35581.1"/>
    <property type="molecule type" value="Genomic_DNA"/>
</dbReference>
<dbReference type="AlphaFoldDB" id="A0A1G7TK46"/>
<dbReference type="Proteomes" id="UP000199495">
    <property type="component" value="Unassembled WGS sequence"/>
</dbReference>